<proteinExistence type="predicted"/>
<sequence>MYGEIDRGYLVVSQQVYDRGDRVSSASGENVITYRWASGRFAEKYRTYNDYGQVDGVEPSPVPRD</sequence>
<gene>
    <name evidence="1" type="ORF">SHKM778_05270</name>
</gene>
<dbReference type="AlphaFoldDB" id="A0AAT9HA56"/>
<accession>A0AAT9HA56</accession>
<protein>
    <submittedName>
        <fullName evidence="1">Uncharacterized protein</fullName>
    </submittedName>
</protein>
<reference evidence="1" key="1">
    <citation type="submission" date="2024-06" db="EMBL/GenBank/DDBJ databases">
        <authorList>
            <consortium name="consrtm"/>
            <person name="Uemura M."/>
            <person name="Terahara T."/>
        </authorList>
    </citation>
    <scope>NUCLEOTIDE SEQUENCE</scope>
    <source>
        <strain evidence="1">KM77-8</strain>
    </source>
</reference>
<reference evidence="1" key="2">
    <citation type="submission" date="2024-07" db="EMBL/GenBank/DDBJ databases">
        <title>Streptomyces haneummycinica sp. nov., a new antibiotic-producing actinobacterium isolated from marine sediment.</title>
        <authorList>
            <person name="Uemura M."/>
            <person name="Hamada M."/>
            <person name="Hirano S."/>
            <person name="Kobayashi K."/>
            <person name="Ohshiro T."/>
            <person name="Kobayashi T."/>
            <person name="Terahara T."/>
        </authorList>
    </citation>
    <scope>NUCLEOTIDE SEQUENCE</scope>
    <source>
        <strain evidence="1">KM77-8</strain>
    </source>
</reference>
<organism evidence="1">
    <name type="scientific">Streptomyces haneummycinicus</name>
    <dbReference type="NCBI Taxonomy" id="3074435"/>
    <lineage>
        <taxon>Bacteria</taxon>
        <taxon>Bacillati</taxon>
        <taxon>Actinomycetota</taxon>
        <taxon>Actinomycetes</taxon>
        <taxon>Kitasatosporales</taxon>
        <taxon>Streptomycetaceae</taxon>
        <taxon>Streptomyces</taxon>
    </lineage>
</organism>
<evidence type="ECO:0000313" key="1">
    <source>
        <dbReference type="EMBL" id="BFO14139.1"/>
    </source>
</evidence>
<dbReference type="EMBL" id="AP035768">
    <property type="protein sequence ID" value="BFO14139.1"/>
    <property type="molecule type" value="Genomic_DNA"/>
</dbReference>
<name>A0AAT9HA56_9ACTN</name>